<dbReference type="CDD" id="cd02440">
    <property type="entry name" value="AdoMet_MTases"/>
    <property type="match status" value="1"/>
</dbReference>
<evidence type="ECO:0000313" key="1">
    <source>
        <dbReference type="EMBL" id="KAF4974794.1"/>
    </source>
</evidence>
<protein>
    <recommendedName>
        <fullName evidence="3">Methyltransferase type 11 domain-containing protein</fullName>
    </recommendedName>
</protein>
<dbReference type="InterPro" id="IPR029063">
    <property type="entry name" value="SAM-dependent_MTases_sf"/>
</dbReference>
<reference evidence="1" key="2">
    <citation type="submission" date="2020-05" db="EMBL/GenBank/DDBJ databases">
        <authorList>
            <person name="Kim H.-S."/>
            <person name="Proctor R.H."/>
            <person name="Brown D.W."/>
        </authorList>
    </citation>
    <scope>NUCLEOTIDE SEQUENCE</scope>
    <source>
        <strain evidence="1">NRRL 22465</strain>
    </source>
</reference>
<keyword evidence="2" id="KW-1185">Reference proteome</keyword>
<dbReference type="SUPFAM" id="SSF53335">
    <property type="entry name" value="S-adenosyl-L-methionine-dependent methyltransferases"/>
    <property type="match status" value="1"/>
</dbReference>
<comment type="caution">
    <text evidence="1">The sequence shown here is derived from an EMBL/GenBank/DDBJ whole genome shotgun (WGS) entry which is preliminary data.</text>
</comment>
<dbReference type="Proteomes" id="UP000635477">
    <property type="component" value="Unassembled WGS sequence"/>
</dbReference>
<evidence type="ECO:0008006" key="3">
    <source>
        <dbReference type="Google" id="ProtNLM"/>
    </source>
</evidence>
<accession>A0A8H4UE01</accession>
<evidence type="ECO:0000313" key="2">
    <source>
        <dbReference type="Proteomes" id="UP000635477"/>
    </source>
</evidence>
<dbReference type="EMBL" id="JABEYC010000707">
    <property type="protein sequence ID" value="KAF4974794.1"/>
    <property type="molecule type" value="Genomic_DNA"/>
</dbReference>
<dbReference type="AlphaFoldDB" id="A0A8H4UE01"/>
<dbReference type="Pfam" id="PF01209">
    <property type="entry name" value="Ubie_methyltran"/>
    <property type="match status" value="1"/>
</dbReference>
<reference evidence="1" key="1">
    <citation type="journal article" date="2020" name="BMC Genomics">
        <title>Correction to: Identification and distribution of gene clusters required for synthesis of sphingolipid metabolism inhibitors in diverse species of the filamentous fungus Fusarium.</title>
        <authorList>
            <person name="Kim H.S."/>
            <person name="Lohmar J.M."/>
            <person name="Busman M."/>
            <person name="Brown D.W."/>
            <person name="Naumann T.A."/>
            <person name="Divon H.H."/>
            <person name="Lysoe E."/>
            <person name="Uhlig S."/>
            <person name="Proctor R.H."/>
        </authorList>
    </citation>
    <scope>NUCLEOTIDE SEQUENCE</scope>
    <source>
        <strain evidence="1">NRRL 22465</strain>
    </source>
</reference>
<proteinExistence type="predicted"/>
<name>A0A8H4UE01_9HYPO</name>
<organism evidence="1 2">
    <name type="scientific">Fusarium zealandicum</name>
    <dbReference type="NCBI Taxonomy" id="1053134"/>
    <lineage>
        <taxon>Eukaryota</taxon>
        <taxon>Fungi</taxon>
        <taxon>Dikarya</taxon>
        <taxon>Ascomycota</taxon>
        <taxon>Pezizomycotina</taxon>
        <taxon>Sordariomycetes</taxon>
        <taxon>Hypocreomycetidae</taxon>
        <taxon>Hypocreales</taxon>
        <taxon>Nectriaceae</taxon>
        <taxon>Fusarium</taxon>
        <taxon>Fusarium staphyleae species complex</taxon>
    </lineage>
</organism>
<dbReference type="Gene3D" id="3.40.50.150">
    <property type="entry name" value="Vaccinia Virus protein VP39"/>
    <property type="match status" value="1"/>
</dbReference>
<dbReference type="OrthoDB" id="2013972at2759"/>
<gene>
    <name evidence="1" type="ORF">FZEAL_8348</name>
</gene>
<sequence length="326" mass="36467">MSNQDTKAAAETLAALYHNADKGSLEEQMIYVSRNLMPRLMAPMAPQMGISAETSTPVALLDNACGTGVFMDQVQQTLTKEVLEKSTFVCADNGDGMVSLSKRRAEMEGWVNTEVKKLDAMNTGLAENTFTHVGIGLALHIIPNPDAVLADCKRILKSGGIFGATTFHKANTFWIPDMRSAFKSFPFEAPFPNEVKMQMHDQGDWTTPEWIEEHLKEQGFADVQVKNDSRSYCMKSAEEYVMTFGIMLSWLMNTWWSEETRREHSVEEVRELIRKHLEDNPDMIAYILVDDLQPLLFDQLSPGGLVLGSVIRTSSMLHGATPKNPD</sequence>